<proteinExistence type="inferred from homology"/>
<dbReference type="GO" id="GO:0005829">
    <property type="term" value="C:cytosol"/>
    <property type="evidence" value="ECO:0007669"/>
    <property type="project" value="TreeGrafter"/>
</dbReference>
<dbReference type="InterPro" id="IPR035994">
    <property type="entry name" value="Nucleoside_phosphorylase_sf"/>
</dbReference>
<evidence type="ECO:0000259" key="4">
    <source>
        <dbReference type="Pfam" id="PF01048"/>
    </source>
</evidence>
<evidence type="ECO:0000256" key="3">
    <source>
        <dbReference type="ARBA" id="ARBA00022679"/>
    </source>
</evidence>
<accession>A0A0F7FG49</accession>
<reference evidence="5 6" key="1">
    <citation type="journal article" date="2015" name="Stand. Genomic Sci.">
        <title>Complete genome sequence of and proposal of Thermofilum uzonense sp. nov. a novel hyperthermophilic crenarchaeon and emended description of the genus Thermofilum.</title>
        <authorList>
            <person name="Toshchakov S.V."/>
            <person name="Korzhenkov A.A."/>
            <person name="Samarov N.I."/>
            <person name="Mazunin I.O."/>
            <person name="Mozhey O.I."/>
            <person name="Shmyr I.S."/>
            <person name="Derbikova K.S."/>
            <person name="Taranov E.A."/>
            <person name="Dominova I.N."/>
            <person name="Bonch-Osmolovskaya E.A."/>
            <person name="Patrushev M.V."/>
            <person name="Podosokorskaya O.A."/>
            <person name="Kublanov I.V."/>
        </authorList>
    </citation>
    <scope>NUCLEOTIDE SEQUENCE [LARGE SCALE GENOMIC DNA]</scope>
    <source>
        <strain evidence="5 6">1807-2</strain>
    </source>
</reference>
<dbReference type="PANTHER" id="PTHR43691">
    <property type="entry name" value="URIDINE PHOSPHORYLASE"/>
    <property type="match status" value="1"/>
</dbReference>
<dbReference type="GeneID" id="25400800"/>
<dbReference type="EMBL" id="CP009961">
    <property type="protein sequence ID" value="AKG38174.1"/>
    <property type="molecule type" value="Genomic_DNA"/>
</dbReference>
<sequence length="239" mass="25612">MAKPLHILAKPGDVAPRVIVSGDPARVKQLSTMLENARLVNENRGFLVYTGKWKGVDVSVATHGIGAPSAAIVFEELIMLGAKLLVRFGTCGGLMREMRVGDMVIATGASYAPGGTLSTYSKNDCMVAVPDYDVLRLLVEKAKEHNLRYFVGPVISSDNFYAGVEFLNEWIKRGMIAVDMEAATLLVLSRIRGVKAGVSFVVSDVIGEVYAKMATAEELKAAVDKAARAVLDAVVSIPL</sequence>
<dbReference type="RefSeq" id="WP_052883519.1">
    <property type="nucleotide sequence ID" value="NZ_CP009961.1"/>
</dbReference>
<dbReference type="KEGG" id="thf:MA03_01175"/>
<dbReference type="STRING" id="1550241.MA03_01175"/>
<dbReference type="CDD" id="cd17764">
    <property type="entry name" value="MTAP_SsMTAPI_like"/>
    <property type="match status" value="1"/>
</dbReference>
<protein>
    <submittedName>
        <fullName evidence="5">5'-methylthioadenosine phosphorylase</fullName>
    </submittedName>
</protein>
<dbReference type="OrthoDB" id="372263at2157"/>
<evidence type="ECO:0000256" key="2">
    <source>
        <dbReference type="ARBA" id="ARBA00022676"/>
    </source>
</evidence>
<comment type="similarity">
    <text evidence="1">Belongs to the PNP/UDP phosphorylase family.</text>
</comment>
<dbReference type="AlphaFoldDB" id="A0A0F7FG49"/>
<dbReference type="PANTHER" id="PTHR43691:SF11">
    <property type="entry name" value="FI09636P-RELATED"/>
    <property type="match status" value="1"/>
</dbReference>
<dbReference type="InterPro" id="IPR000845">
    <property type="entry name" value="Nucleoside_phosphorylase_d"/>
</dbReference>
<dbReference type="Gene3D" id="3.40.50.1580">
    <property type="entry name" value="Nucleoside phosphorylase domain"/>
    <property type="match status" value="1"/>
</dbReference>
<evidence type="ECO:0000313" key="6">
    <source>
        <dbReference type="Proteomes" id="UP000067434"/>
    </source>
</evidence>
<dbReference type="Proteomes" id="UP000067434">
    <property type="component" value="Chromosome"/>
</dbReference>
<evidence type="ECO:0000313" key="5">
    <source>
        <dbReference type="EMBL" id="AKG38174.1"/>
    </source>
</evidence>
<dbReference type="PATRIC" id="fig|1550241.5.peg.239"/>
<dbReference type="InterPro" id="IPR018016">
    <property type="entry name" value="Nucleoside_phosphorylase_CS"/>
</dbReference>
<gene>
    <name evidence="5" type="ORF">MA03_01175</name>
</gene>
<feature type="domain" description="Nucleoside phosphorylase" evidence="4">
    <location>
        <begin position="17"/>
        <end position="234"/>
    </location>
</feature>
<keyword evidence="2" id="KW-0328">Glycosyltransferase</keyword>
<keyword evidence="3" id="KW-0808">Transferase</keyword>
<dbReference type="HOGENOM" id="CLU_068457_0_1_2"/>
<dbReference type="GO" id="GO:0016763">
    <property type="term" value="F:pentosyltransferase activity"/>
    <property type="evidence" value="ECO:0007669"/>
    <property type="project" value="InterPro"/>
</dbReference>
<organism evidence="5 6">
    <name type="scientific">Infirmifilum uzonense</name>
    <dbReference type="NCBI Taxonomy" id="1550241"/>
    <lineage>
        <taxon>Archaea</taxon>
        <taxon>Thermoproteota</taxon>
        <taxon>Thermoprotei</taxon>
        <taxon>Thermofilales</taxon>
        <taxon>Thermofilaceae</taxon>
        <taxon>Infirmifilum</taxon>
    </lineage>
</organism>
<dbReference type="PROSITE" id="PS01232">
    <property type="entry name" value="PNP_UDP_1"/>
    <property type="match status" value="1"/>
</dbReference>
<name>A0A0F7FG49_9CREN</name>
<dbReference type="GO" id="GO:0009164">
    <property type="term" value="P:nucleoside catabolic process"/>
    <property type="evidence" value="ECO:0007669"/>
    <property type="project" value="UniProtKB-ARBA"/>
</dbReference>
<keyword evidence="6" id="KW-1185">Reference proteome</keyword>
<evidence type="ECO:0000256" key="1">
    <source>
        <dbReference type="ARBA" id="ARBA00010456"/>
    </source>
</evidence>
<dbReference type="SUPFAM" id="SSF53167">
    <property type="entry name" value="Purine and uridine phosphorylases"/>
    <property type="match status" value="1"/>
</dbReference>
<dbReference type="Pfam" id="PF01048">
    <property type="entry name" value="PNP_UDP_1"/>
    <property type="match status" value="1"/>
</dbReference>